<gene>
    <name evidence="14" type="ORF">PM10SUCC1_05980</name>
</gene>
<evidence type="ECO:0000256" key="7">
    <source>
        <dbReference type="ARBA" id="ARBA00022692"/>
    </source>
</evidence>
<accession>A0A9W6LM53</accession>
<feature type="binding site" evidence="12">
    <location>
        <position position="218"/>
    </location>
    <ligand>
        <name>K(+)</name>
        <dbReference type="ChEBI" id="CHEBI:29103"/>
    </ligand>
</feature>
<dbReference type="PANTHER" id="PTHR32024">
    <property type="entry name" value="TRK SYSTEM POTASSIUM UPTAKE PROTEIN TRKG-RELATED"/>
    <property type="match status" value="1"/>
</dbReference>
<evidence type="ECO:0000256" key="10">
    <source>
        <dbReference type="ARBA" id="ARBA00023065"/>
    </source>
</evidence>
<evidence type="ECO:0000256" key="4">
    <source>
        <dbReference type="ARBA" id="ARBA00022475"/>
    </source>
</evidence>
<dbReference type="PANTHER" id="PTHR32024:SF2">
    <property type="entry name" value="TRK SYSTEM POTASSIUM UPTAKE PROTEIN TRKG-RELATED"/>
    <property type="match status" value="1"/>
</dbReference>
<evidence type="ECO:0000256" key="9">
    <source>
        <dbReference type="ARBA" id="ARBA00022989"/>
    </source>
</evidence>
<keyword evidence="6" id="KW-0633">Potassium transport</keyword>
<feature type="transmembrane region" description="Helical" evidence="13">
    <location>
        <begin position="69"/>
        <end position="89"/>
    </location>
</feature>
<evidence type="ECO:0000256" key="3">
    <source>
        <dbReference type="ARBA" id="ARBA00022448"/>
    </source>
</evidence>
<feature type="transmembrane region" description="Helical" evidence="13">
    <location>
        <begin position="396"/>
        <end position="416"/>
    </location>
</feature>
<comment type="caution">
    <text evidence="14">The sequence shown here is derived from an EMBL/GenBank/DDBJ whole genome shotgun (WGS) entry which is preliminary data.</text>
</comment>
<evidence type="ECO:0000256" key="6">
    <source>
        <dbReference type="ARBA" id="ARBA00022538"/>
    </source>
</evidence>
<feature type="transmembrane region" description="Helical" evidence="13">
    <location>
        <begin position="12"/>
        <end position="30"/>
    </location>
</feature>
<evidence type="ECO:0000256" key="11">
    <source>
        <dbReference type="ARBA" id="ARBA00023136"/>
    </source>
</evidence>
<name>A0A9W6LM53_9FUSO</name>
<keyword evidence="12" id="KW-0479">Metal-binding</keyword>
<dbReference type="AlphaFoldDB" id="A0A9W6LM53"/>
<dbReference type="NCBIfam" id="TIGR00933">
    <property type="entry name" value="2a38"/>
    <property type="match status" value="1"/>
</dbReference>
<keyword evidence="9 13" id="KW-1133">Transmembrane helix</keyword>
<dbReference type="Proteomes" id="UP001144471">
    <property type="component" value="Unassembled WGS sequence"/>
</dbReference>
<feature type="transmembrane region" description="Helical" evidence="13">
    <location>
        <begin position="36"/>
        <end position="57"/>
    </location>
</feature>
<dbReference type="PIRSF" id="PIRSF006247">
    <property type="entry name" value="TrkH"/>
    <property type="match status" value="1"/>
</dbReference>
<feature type="binding site" evidence="12">
    <location>
        <position position="318"/>
    </location>
    <ligand>
        <name>K(+)</name>
        <dbReference type="ChEBI" id="CHEBI:29103"/>
    </ligand>
</feature>
<feature type="binding site" evidence="12">
    <location>
        <position position="434"/>
    </location>
    <ligand>
        <name>K(+)</name>
        <dbReference type="ChEBI" id="CHEBI:29103"/>
    </ligand>
</feature>
<keyword evidence="8 12" id="KW-0630">Potassium</keyword>
<reference evidence="14" key="1">
    <citation type="submission" date="2022-12" db="EMBL/GenBank/DDBJ databases">
        <title>Reference genome sequencing for broad-spectrum identification of bacterial and archaeal isolates by mass spectrometry.</title>
        <authorList>
            <person name="Sekiguchi Y."/>
            <person name="Tourlousse D.M."/>
        </authorList>
    </citation>
    <scope>NUCLEOTIDE SEQUENCE</scope>
    <source>
        <strain evidence="14">10succ1</strain>
    </source>
</reference>
<sequence>MNWKLILKIQGFLLIILASMMVAPLAFALYYRSSDIWALSISMLITLALGTSFILAFKSQKRIGTRESFVSVSMGWILASVFGALPFYLHGSFGPYIDCVFEAMSGFTTTGATILTDIEAIPKGLLFWRSLTHWLGGMGIVLLTIAVLPTLGMSPGLLYRAEVPGPIKDRLKPKIKDTAKILWLIYLFMTLLETLLLMVGGMNLYDALCHTFGTLATGGFSTYSESVGGFKSTYIEVVIIIFMYLAGINFTLHFYLVQGRLKDFFKDREWKFYTGVLVTGVVLISLNLYFSELPLYNDSYMRSLRDSAFQVVSITTTTGYTTADFNLWPSFSSLLLVFLMFLGGSAGSTGGGIKQIRVLIILKHLWHEVKKLVYPRAVFSLKVGDQIIDEDIVKNVLAFFMFFILFFAGITLFLAFQGYDIVTSFSASIATLGNIGPGLARVGAVENYSFFDPYSKLLLIFAMLLGRLEIFSVLILMYSLVTRKR</sequence>
<dbReference type="InterPro" id="IPR004772">
    <property type="entry name" value="TrkH"/>
</dbReference>
<keyword evidence="7 13" id="KW-0812">Transmembrane</keyword>
<feature type="binding site" evidence="12">
    <location>
        <position position="317"/>
    </location>
    <ligand>
        <name>K(+)</name>
        <dbReference type="ChEBI" id="CHEBI:29103"/>
    </ligand>
</feature>
<keyword evidence="10" id="KW-0406">Ion transport</keyword>
<dbReference type="InterPro" id="IPR003445">
    <property type="entry name" value="Cat_transpt"/>
</dbReference>
<evidence type="ECO:0000256" key="12">
    <source>
        <dbReference type="PIRSR" id="PIRSR006247-1"/>
    </source>
</evidence>
<evidence type="ECO:0000256" key="2">
    <source>
        <dbReference type="ARBA" id="ARBA00009137"/>
    </source>
</evidence>
<dbReference type="RefSeq" id="WP_281833331.1">
    <property type="nucleotide sequence ID" value="NZ_BSDY01000002.1"/>
</dbReference>
<dbReference type="GO" id="GO:0015379">
    <property type="term" value="F:potassium:chloride symporter activity"/>
    <property type="evidence" value="ECO:0007669"/>
    <property type="project" value="InterPro"/>
</dbReference>
<keyword evidence="5" id="KW-0997">Cell inner membrane</keyword>
<feature type="transmembrane region" description="Helical" evidence="13">
    <location>
        <begin position="270"/>
        <end position="290"/>
    </location>
</feature>
<keyword evidence="15" id="KW-1185">Reference proteome</keyword>
<dbReference type="EMBL" id="BSDY01000002">
    <property type="protein sequence ID" value="GLI55083.1"/>
    <property type="molecule type" value="Genomic_DNA"/>
</dbReference>
<keyword evidence="3" id="KW-0813">Transport</keyword>
<keyword evidence="4" id="KW-1003">Cell membrane</keyword>
<evidence type="ECO:0000256" key="5">
    <source>
        <dbReference type="ARBA" id="ARBA00022519"/>
    </source>
</evidence>
<comment type="subcellular location">
    <subcellularLocation>
        <location evidence="1">Cell inner membrane</location>
        <topology evidence="1">Multi-pass membrane protein</topology>
    </subcellularLocation>
</comment>
<feature type="binding site" evidence="12">
    <location>
        <position position="110"/>
    </location>
    <ligand>
        <name>K(+)</name>
        <dbReference type="ChEBI" id="CHEBI:29103"/>
    </ligand>
</feature>
<dbReference type="Pfam" id="PF02386">
    <property type="entry name" value="TrkH"/>
    <property type="match status" value="1"/>
</dbReference>
<feature type="transmembrane region" description="Helical" evidence="13">
    <location>
        <begin position="331"/>
        <end position="353"/>
    </location>
</feature>
<dbReference type="GO" id="GO:0005886">
    <property type="term" value="C:plasma membrane"/>
    <property type="evidence" value="ECO:0007669"/>
    <property type="project" value="UniProtKB-SubCell"/>
</dbReference>
<protein>
    <submittedName>
        <fullName evidence="14">Trk system potassium transporter TrkH</fullName>
    </submittedName>
</protein>
<evidence type="ECO:0000256" key="13">
    <source>
        <dbReference type="SAM" id="Phobius"/>
    </source>
</evidence>
<feature type="transmembrane region" description="Helical" evidence="13">
    <location>
        <begin position="181"/>
        <end position="205"/>
    </location>
</feature>
<evidence type="ECO:0000256" key="8">
    <source>
        <dbReference type="ARBA" id="ARBA00022958"/>
    </source>
</evidence>
<evidence type="ECO:0000313" key="14">
    <source>
        <dbReference type="EMBL" id="GLI55083.1"/>
    </source>
</evidence>
<evidence type="ECO:0000313" key="15">
    <source>
        <dbReference type="Proteomes" id="UP001144471"/>
    </source>
</evidence>
<feature type="transmembrane region" description="Helical" evidence="13">
    <location>
        <begin position="234"/>
        <end position="258"/>
    </location>
</feature>
<organism evidence="14 15">
    <name type="scientific">Propionigenium maris DSM 9537</name>
    <dbReference type="NCBI Taxonomy" id="1123000"/>
    <lineage>
        <taxon>Bacteria</taxon>
        <taxon>Fusobacteriati</taxon>
        <taxon>Fusobacteriota</taxon>
        <taxon>Fusobacteriia</taxon>
        <taxon>Fusobacteriales</taxon>
        <taxon>Fusobacteriaceae</taxon>
        <taxon>Propionigenium</taxon>
    </lineage>
</organism>
<comment type="similarity">
    <text evidence="2">Belongs to the TrkH potassium transport family.</text>
</comment>
<feature type="transmembrane region" description="Helical" evidence="13">
    <location>
        <begin position="457"/>
        <end position="481"/>
    </location>
</feature>
<feature type="transmembrane region" description="Helical" evidence="13">
    <location>
        <begin position="134"/>
        <end position="160"/>
    </location>
</feature>
<feature type="binding site" evidence="12">
    <location>
        <position position="109"/>
    </location>
    <ligand>
        <name>K(+)</name>
        <dbReference type="ChEBI" id="CHEBI:29103"/>
    </ligand>
</feature>
<evidence type="ECO:0000256" key="1">
    <source>
        <dbReference type="ARBA" id="ARBA00004429"/>
    </source>
</evidence>
<dbReference type="GO" id="GO:0046872">
    <property type="term" value="F:metal ion binding"/>
    <property type="evidence" value="ECO:0007669"/>
    <property type="project" value="UniProtKB-KW"/>
</dbReference>
<keyword evidence="11 13" id="KW-0472">Membrane</keyword>
<proteinExistence type="inferred from homology"/>